<organism evidence="1 2">
    <name type="scientific">Melia azedarach</name>
    <name type="common">Chinaberry tree</name>
    <dbReference type="NCBI Taxonomy" id="155640"/>
    <lineage>
        <taxon>Eukaryota</taxon>
        <taxon>Viridiplantae</taxon>
        <taxon>Streptophyta</taxon>
        <taxon>Embryophyta</taxon>
        <taxon>Tracheophyta</taxon>
        <taxon>Spermatophyta</taxon>
        <taxon>Magnoliopsida</taxon>
        <taxon>eudicotyledons</taxon>
        <taxon>Gunneridae</taxon>
        <taxon>Pentapetalae</taxon>
        <taxon>rosids</taxon>
        <taxon>malvids</taxon>
        <taxon>Sapindales</taxon>
        <taxon>Meliaceae</taxon>
        <taxon>Melia</taxon>
    </lineage>
</organism>
<name>A0ACC1YAK9_MELAZ</name>
<evidence type="ECO:0000313" key="2">
    <source>
        <dbReference type="Proteomes" id="UP001164539"/>
    </source>
</evidence>
<reference evidence="1 2" key="1">
    <citation type="journal article" date="2023" name="Science">
        <title>Complex scaffold remodeling in plant triterpene biosynthesis.</title>
        <authorList>
            <person name="De La Pena R."/>
            <person name="Hodgson H."/>
            <person name="Liu J.C."/>
            <person name="Stephenson M.J."/>
            <person name="Martin A.C."/>
            <person name="Owen C."/>
            <person name="Harkess A."/>
            <person name="Leebens-Mack J."/>
            <person name="Jimenez L.E."/>
            <person name="Osbourn A."/>
            <person name="Sattely E.S."/>
        </authorList>
    </citation>
    <scope>NUCLEOTIDE SEQUENCE [LARGE SCALE GENOMIC DNA]</scope>
    <source>
        <strain evidence="2">cv. JPN11</strain>
        <tissue evidence="1">Leaf</tissue>
    </source>
</reference>
<accession>A0ACC1YAK9</accession>
<sequence>MRKRTQVSSSSAYKPSNSEATDTSKADEDVKTSNVNVISAKRSGFVWIIMFVAAMYASWCVFYYQFEYMPPPLSAAQAGKRGFSELEAIKHVKALTELGPHPVGSDALDRAQQYVLAAAEKIKKTSHWEVDVEVEFFHSKSGANRLVSGVFKGRTLIYSDLNHIVVRLMPKFASEAAENAILVSSHIDTVFAAEGAGDCSSCVAVMLELARAMSQWAHGFKNAVIFLFNTGEEEGLNGAHSFITQHPWSATVRVAIDLEAMGIGGKSSIFQAGPHPWAIENFAAVAKYPSGQVIAQDLFHSGAITSATDFQVYKEVAGLSGLDFAYTDRSAVYHTKNDKLDLLKPGSLQHLGENMLAFLLRTASSTDLPKDNAVQEEGKTVHESAVYFDVLGTYMVLYRQRFSNMLHNSVIMQSLLIWTASLVMGGFPAAVSLALACLSAILMWVFSISFSVITAFILPQISSSPVPFVASPWLVIGLFAAPAFLGALGGQHLGYIILKAYIGNQCSKRKELSPVIQAELIKLEAERWLFKAGFLQWLILLVLGNYYKIGSTYLALVWLVPPAFAYGLLEATLTPTRFPRPLKLATLLIGLVVPVLVSAGNFIRLASVLVAIVVRFDRNPGGTPEWLGNVILAVFVAVVLCLTLVYLLSYIHLSGAKRPIALAACVLFGLSLVLVLSGSVPPFTEDTARAVNVVHVVDATGKFGGKPEPSSYVALYSTTPGKLTKEVEQIKEGFVCGRDKVIDFVTLSMEYGCLTYDDTDDGWSQSDIPTIHVVSDNKGSERITQLSVDTKGSVRWSIAINAKEIEDYTFKEDSEELVPQDEKSSVDGWHIIQFSGGKNAPSKFDLALYWVKSSTKSADNVDGQKDEEQPLLKLRTDFDRLTPKTEVVLSKLPPWCSLFGKSTSPQTLSFLNSLPVNF</sequence>
<keyword evidence="2" id="KW-1185">Reference proteome</keyword>
<dbReference type="EMBL" id="CM051397">
    <property type="protein sequence ID" value="KAJ4720787.1"/>
    <property type="molecule type" value="Genomic_DNA"/>
</dbReference>
<evidence type="ECO:0000313" key="1">
    <source>
        <dbReference type="EMBL" id="KAJ4720787.1"/>
    </source>
</evidence>
<proteinExistence type="predicted"/>
<dbReference type="Proteomes" id="UP001164539">
    <property type="component" value="Chromosome 4"/>
</dbReference>
<protein>
    <submittedName>
        <fullName evidence="1">Endoplasmic reticulum metallopeptidase 1-like</fullName>
    </submittedName>
</protein>
<comment type="caution">
    <text evidence="1">The sequence shown here is derived from an EMBL/GenBank/DDBJ whole genome shotgun (WGS) entry which is preliminary data.</text>
</comment>
<gene>
    <name evidence="1" type="ORF">OWV82_008556</name>
</gene>